<proteinExistence type="predicted"/>
<evidence type="ECO:0000313" key="2">
    <source>
        <dbReference type="EMBL" id="ABX03740.1"/>
    </source>
</evidence>
<dbReference type="InParanoid" id="A9B033"/>
<dbReference type="STRING" id="316274.Haur_1092"/>
<dbReference type="HOGENOM" id="CLU_078235_1_0_0"/>
<accession>A9B033</accession>
<dbReference type="eggNOG" id="COG2226">
    <property type="taxonomic scope" value="Bacteria"/>
</dbReference>
<evidence type="ECO:0000313" key="3">
    <source>
        <dbReference type="Proteomes" id="UP000000787"/>
    </source>
</evidence>
<gene>
    <name evidence="2" type="ordered locus">Haur_1092</name>
</gene>
<organism evidence="2 3">
    <name type="scientific">Herpetosiphon aurantiacus (strain ATCC 23779 / DSM 785 / 114-95)</name>
    <dbReference type="NCBI Taxonomy" id="316274"/>
    <lineage>
        <taxon>Bacteria</taxon>
        <taxon>Bacillati</taxon>
        <taxon>Chloroflexota</taxon>
        <taxon>Chloroflexia</taxon>
        <taxon>Herpetosiphonales</taxon>
        <taxon>Herpetosiphonaceae</taxon>
        <taxon>Herpetosiphon</taxon>
    </lineage>
</organism>
<dbReference type="GO" id="GO:0008757">
    <property type="term" value="F:S-adenosylmethionine-dependent methyltransferase activity"/>
    <property type="evidence" value="ECO:0007669"/>
    <property type="project" value="InterPro"/>
</dbReference>
<dbReference type="AlphaFoldDB" id="A9B033"/>
<dbReference type="Pfam" id="PF08241">
    <property type="entry name" value="Methyltransf_11"/>
    <property type="match status" value="1"/>
</dbReference>
<feature type="domain" description="Methyltransferase type 11" evidence="1">
    <location>
        <begin position="58"/>
        <end position="146"/>
    </location>
</feature>
<dbReference type="KEGG" id="hau:Haur_1092"/>
<dbReference type="EMBL" id="CP000875">
    <property type="protein sequence ID" value="ABX03740.1"/>
    <property type="molecule type" value="Genomic_DNA"/>
</dbReference>
<name>A9B033_HERA2</name>
<evidence type="ECO:0000259" key="1">
    <source>
        <dbReference type="Pfam" id="PF08241"/>
    </source>
</evidence>
<dbReference type="BioCyc" id="HAUR316274:GHYA-1112-MONOMER"/>
<keyword evidence="3" id="KW-1185">Reference proteome</keyword>
<sequence>MAWIPQRSQAVELLDTLTEHPELTANLAEMAWLYRLSGGYRLGWRLLQPFLQNHTSLLDLGAGNGQIGRWLQAASQQQSQLLQTFSLDLNRTIVASNQQALIGAGQALPFANQSIDIVFCAQMLHHCSSDQVIGLLREAQRVARRGIVIVDLQRSWLGYWGARLVGLGPLTSLGKHDGPLSVLRAWRSSEIQSMLQAAGIQRYHIKQTSLYWGLAIEPTAQAKA</sequence>
<keyword evidence="2" id="KW-0489">Methyltransferase</keyword>
<protein>
    <submittedName>
        <fullName evidence="2">Methyltransferase type 11</fullName>
    </submittedName>
</protein>
<dbReference type="Gene3D" id="3.40.50.150">
    <property type="entry name" value="Vaccinia Virus protein VP39"/>
    <property type="match status" value="1"/>
</dbReference>
<dbReference type="InterPro" id="IPR013216">
    <property type="entry name" value="Methyltransf_11"/>
</dbReference>
<reference evidence="2 3" key="1">
    <citation type="journal article" date="2011" name="Stand. Genomic Sci.">
        <title>Complete genome sequence of the filamentous gliding predatory bacterium Herpetosiphon aurantiacus type strain (114-95(T)).</title>
        <authorList>
            <person name="Kiss H."/>
            <person name="Nett M."/>
            <person name="Domin N."/>
            <person name="Martin K."/>
            <person name="Maresca J.A."/>
            <person name="Copeland A."/>
            <person name="Lapidus A."/>
            <person name="Lucas S."/>
            <person name="Berry K.W."/>
            <person name="Glavina Del Rio T."/>
            <person name="Dalin E."/>
            <person name="Tice H."/>
            <person name="Pitluck S."/>
            <person name="Richardson P."/>
            <person name="Bruce D."/>
            <person name="Goodwin L."/>
            <person name="Han C."/>
            <person name="Detter J.C."/>
            <person name="Schmutz J."/>
            <person name="Brettin T."/>
            <person name="Land M."/>
            <person name="Hauser L."/>
            <person name="Kyrpides N.C."/>
            <person name="Ivanova N."/>
            <person name="Goker M."/>
            <person name="Woyke T."/>
            <person name="Klenk H.P."/>
            <person name="Bryant D.A."/>
        </authorList>
    </citation>
    <scope>NUCLEOTIDE SEQUENCE [LARGE SCALE GENOMIC DNA]</scope>
    <source>
        <strain evidence="3">ATCC 23779 / DSM 785 / 114-95</strain>
    </source>
</reference>
<dbReference type="Proteomes" id="UP000000787">
    <property type="component" value="Chromosome"/>
</dbReference>
<dbReference type="InterPro" id="IPR029063">
    <property type="entry name" value="SAM-dependent_MTases_sf"/>
</dbReference>
<dbReference type="GO" id="GO:0032259">
    <property type="term" value="P:methylation"/>
    <property type="evidence" value="ECO:0007669"/>
    <property type="project" value="UniProtKB-KW"/>
</dbReference>
<dbReference type="SUPFAM" id="SSF53335">
    <property type="entry name" value="S-adenosyl-L-methionine-dependent methyltransferases"/>
    <property type="match status" value="1"/>
</dbReference>
<keyword evidence="2" id="KW-0808">Transferase</keyword>